<evidence type="ECO:0000259" key="5">
    <source>
        <dbReference type="Pfam" id="PF03876"/>
    </source>
</evidence>
<dbReference type="InterPro" id="IPR041178">
    <property type="entry name" value="RPA43_OB"/>
</dbReference>
<evidence type="ECO:0000313" key="7">
    <source>
        <dbReference type="EMBL" id="KAF1956354.1"/>
    </source>
</evidence>
<dbReference type="AlphaFoldDB" id="A0A6A5TVL5"/>
<dbReference type="Pfam" id="PF03876">
    <property type="entry name" value="SHS2_Rpb7-N"/>
    <property type="match status" value="1"/>
</dbReference>
<keyword evidence="2" id="KW-0597">Phosphoprotein</keyword>
<dbReference type="OrthoDB" id="10250504at2759"/>
<proteinExistence type="predicted"/>
<accession>A0A6A5TVL5</accession>
<evidence type="ECO:0008006" key="9">
    <source>
        <dbReference type="Google" id="ProtNLM"/>
    </source>
</evidence>
<dbReference type="EMBL" id="ML976992">
    <property type="protein sequence ID" value="KAF1956354.1"/>
    <property type="molecule type" value="Genomic_DNA"/>
</dbReference>
<keyword evidence="3" id="KW-0804">Transcription</keyword>
<organism evidence="7 8">
    <name type="scientific">Byssothecium circinans</name>
    <dbReference type="NCBI Taxonomy" id="147558"/>
    <lineage>
        <taxon>Eukaryota</taxon>
        <taxon>Fungi</taxon>
        <taxon>Dikarya</taxon>
        <taxon>Ascomycota</taxon>
        <taxon>Pezizomycotina</taxon>
        <taxon>Dothideomycetes</taxon>
        <taxon>Pleosporomycetidae</taxon>
        <taxon>Pleosporales</taxon>
        <taxon>Massarineae</taxon>
        <taxon>Massarinaceae</taxon>
        <taxon>Byssothecium</taxon>
    </lineage>
</organism>
<dbReference type="Gene3D" id="3.30.1490.120">
    <property type="entry name" value="RNA polymerase Rpb7-like, N-terminal domain"/>
    <property type="match status" value="1"/>
</dbReference>
<feature type="domain" description="RPA43 OB" evidence="6">
    <location>
        <begin position="134"/>
        <end position="244"/>
    </location>
</feature>
<dbReference type="Gene3D" id="2.40.50.1060">
    <property type="match status" value="1"/>
</dbReference>
<dbReference type="Pfam" id="PF17875">
    <property type="entry name" value="RPA43_OB"/>
    <property type="match status" value="1"/>
</dbReference>
<evidence type="ECO:0000313" key="8">
    <source>
        <dbReference type="Proteomes" id="UP000800035"/>
    </source>
</evidence>
<sequence>MAPIPPDTASDSVFYIERISQYVSLPPASLTTPLPAICASVFSPLLLTYFAPVKGVVLGFEDVRLSDSEPRSRIAPAKSKKRRHRSEAAAAESAADEEEENTGHGMGETVLLRQIDEYTAPFVWATASLLVWRPKEGDWITATLTHQSATHVTLSHLNTFPVSVLREQLPRSWRWHAEEAGRKTKGWDGRIADLGGWWVDGEGLKVGEGLDLDGGKEMRVRIREWDARGGMGKGRGGMKIEGSMMTVEEERVGREKGKGRADGRDRETGGVVDGEVMEVE</sequence>
<dbReference type="Proteomes" id="UP000800035">
    <property type="component" value="Unassembled WGS sequence"/>
</dbReference>
<evidence type="ECO:0000256" key="3">
    <source>
        <dbReference type="ARBA" id="ARBA00023163"/>
    </source>
</evidence>
<protein>
    <recommendedName>
        <fullName evidence="9">RPA43 OB domain-containing protein</fullName>
    </recommendedName>
</protein>
<evidence type="ECO:0000256" key="1">
    <source>
        <dbReference type="ARBA" id="ARBA00022478"/>
    </source>
</evidence>
<feature type="region of interest" description="Disordered" evidence="4">
    <location>
        <begin position="248"/>
        <end position="280"/>
    </location>
</feature>
<name>A0A6A5TVL5_9PLEO</name>
<feature type="region of interest" description="Disordered" evidence="4">
    <location>
        <begin position="69"/>
        <end position="105"/>
    </location>
</feature>
<feature type="compositionally biased region" description="Basic and acidic residues" evidence="4">
    <location>
        <begin position="248"/>
        <end position="268"/>
    </location>
</feature>
<evidence type="ECO:0000259" key="6">
    <source>
        <dbReference type="Pfam" id="PF17875"/>
    </source>
</evidence>
<gene>
    <name evidence="7" type="ORF">CC80DRAFT_593812</name>
</gene>
<keyword evidence="8" id="KW-1185">Reference proteome</keyword>
<dbReference type="GO" id="GO:0006351">
    <property type="term" value="P:DNA-templated transcription"/>
    <property type="evidence" value="ECO:0007669"/>
    <property type="project" value="InterPro"/>
</dbReference>
<dbReference type="InterPro" id="IPR005576">
    <property type="entry name" value="Rpb7-like_N"/>
</dbReference>
<dbReference type="GO" id="GO:0055029">
    <property type="term" value="C:nuclear DNA-directed RNA polymerase complex"/>
    <property type="evidence" value="ECO:0007669"/>
    <property type="project" value="UniProtKB-ARBA"/>
</dbReference>
<keyword evidence="1" id="KW-0240">DNA-directed RNA polymerase</keyword>
<feature type="domain" description="RNA polymerase Rpb7-like N-terminal" evidence="5">
    <location>
        <begin position="21"/>
        <end position="68"/>
    </location>
</feature>
<evidence type="ECO:0000256" key="4">
    <source>
        <dbReference type="SAM" id="MobiDB-lite"/>
    </source>
</evidence>
<dbReference type="InterPro" id="IPR036898">
    <property type="entry name" value="RNA_pol_Rpb7-like_N_sf"/>
</dbReference>
<evidence type="ECO:0000256" key="2">
    <source>
        <dbReference type="ARBA" id="ARBA00022553"/>
    </source>
</evidence>
<reference evidence="7" key="1">
    <citation type="journal article" date="2020" name="Stud. Mycol.">
        <title>101 Dothideomycetes genomes: a test case for predicting lifestyles and emergence of pathogens.</title>
        <authorList>
            <person name="Haridas S."/>
            <person name="Albert R."/>
            <person name="Binder M."/>
            <person name="Bloem J."/>
            <person name="Labutti K."/>
            <person name="Salamov A."/>
            <person name="Andreopoulos B."/>
            <person name="Baker S."/>
            <person name="Barry K."/>
            <person name="Bills G."/>
            <person name="Bluhm B."/>
            <person name="Cannon C."/>
            <person name="Castanera R."/>
            <person name="Culley D."/>
            <person name="Daum C."/>
            <person name="Ezra D."/>
            <person name="Gonzalez J."/>
            <person name="Henrissat B."/>
            <person name="Kuo A."/>
            <person name="Liang C."/>
            <person name="Lipzen A."/>
            <person name="Lutzoni F."/>
            <person name="Magnuson J."/>
            <person name="Mondo S."/>
            <person name="Nolan M."/>
            <person name="Ohm R."/>
            <person name="Pangilinan J."/>
            <person name="Park H.-J."/>
            <person name="Ramirez L."/>
            <person name="Alfaro M."/>
            <person name="Sun H."/>
            <person name="Tritt A."/>
            <person name="Yoshinaga Y."/>
            <person name="Zwiers L.-H."/>
            <person name="Turgeon B."/>
            <person name="Goodwin S."/>
            <person name="Spatafora J."/>
            <person name="Crous P."/>
            <person name="Grigoriev I."/>
        </authorList>
    </citation>
    <scope>NUCLEOTIDE SEQUENCE</scope>
    <source>
        <strain evidence="7">CBS 675.92</strain>
    </source>
</reference>